<feature type="domain" description="IF140/IFT172/WDR19 TPR" evidence="10">
    <location>
        <begin position="871"/>
        <end position="1299"/>
    </location>
</feature>
<evidence type="ECO:0000259" key="10">
    <source>
        <dbReference type="Pfam" id="PF24762"/>
    </source>
</evidence>
<dbReference type="InterPro" id="IPR056156">
    <property type="entry name" value="TPR_IF140_C"/>
</dbReference>
<organism evidence="11">
    <name type="scientific">Chrysotila carterae</name>
    <name type="common">Marine alga</name>
    <name type="synonym">Syracosphaera carterae</name>
    <dbReference type="NCBI Taxonomy" id="13221"/>
    <lineage>
        <taxon>Eukaryota</taxon>
        <taxon>Haptista</taxon>
        <taxon>Haptophyta</taxon>
        <taxon>Prymnesiophyceae</taxon>
        <taxon>Isochrysidales</taxon>
        <taxon>Isochrysidaceae</taxon>
        <taxon>Chrysotila</taxon>
    </lineage>
</organism>
<feature type="domain" description="IFT140 second beta-propeller" evidence="8">
    <location>
        <begin position="408"/>
        <end position="594"/>
    </location>
</feature>
<feature type="region of interest" description="Disordered" evidence="6">
    <location>
        <begin position="1458"/>
        <end position="1478"/>
    </location>
</feature>
<evidence type="ECO:0000256" key="1">
    <source>
        <dbReference type="ARBA" id="ARBA00004138"/>
    </source>
</evidence>
<dbReference type="InterPro" id="IPR011990">
    <property type="entry name" value="TPR-like_helical_dom_sf"/>
</dbReference>
<feature type="compositionally biased region" description="Acidic residues" evidence="6">
    <location>
        <begin position="1461"/>
        <end position="1478"/>
    </location>
</feature>
<keyword evidence="5" id="KW-0966">Cell projection</keyword>
<feature type="compositionally biased region" description="Basic and acidic residues" evidence="6">
    <location>
        <begin position="721"/>
        <end position="732"/>
    </location>
</feature>
<dbReference type="InterPro" id="IPR036322">
    <property type="entry name" value="WD40_repeat_dom_sf"/>
</dbReference>
<keyword evidence="4" id="KW-0969">Cilium</keyword>
<evidence type="ECO:0000256" key="3">
    <source>
        <dbReference type="ARBA" id="ARBA00022737"/>
    </source>
</evidence>
<dbReference type="InterPro" id="IPR056168">
    <property type="entry name" value="TPR_IF140/IFT172/WDR19"/>
</dbReference>
<protein>
    <submittedName>
        <fullName evidence="11">Uncharacterized protein</fullName>
    </submittedName>
</protein>
<dbReference type="Pfam" id="PF23383">
    <property type="entry name" value="Beta-prop_IFT140_1st"/>
    <property type="match status" value="1"/>
</dbReference>
<feature type="domain" description="IF140 C-terminal TPR" evidence="9">
    <location>
        <begin position="1307"/>
        <end position="1427"/>
    </location>
</feature>
<evidence type="ECO:0000256" key="2">
    <source>
        <dbReference type="ARBA" id="ARBA00022574"/>
    </source>
</evidence>
<feature type="domain" description="IFT140 second beta-propeller" evidence="8">
    <location>
        <begin position="626"/>
        <end position="708"/>
    </location>
</feature>
<dbReference type="GO" id="GO:0005930">
    <property type="term" value="C:axoneme"/>
    <property type="evidence" value="ECO:0007669"/>
    <property type="project" value="TreeGrafter"/>
</dbReference>
<dbReference type="Pfam" id="PF24762">
    <property type="entry name" value="TPR_IF140-IFT172"/>
    <property type="match status" value="2"/>
</dbReference>
<dbReference type="InterPro" id="IPR056155">
    <property type="entry name" value="Beta-prop_IFT140_2nd"/>
</dbReference>
<dbReference type="InterPro" id="IPR015943">
    <property type="entry name" value="WD40/YVTN_repeat-like_dom_sf"/>
</dbReference>
<accession>A0A7S4EYL1</accession>
<dbReference type="GO" id="GO:0036064">
    <property type="term" value="C:ciliary basal body"/>
    <property type="evidence" value="ECO:0007669"/>
    <property type="project" value="TreeGrafter"/>
</dbReference>
<proteinExistence type="predicted"/>
<sequence>MSGPSLYTAMPVAATSGAAVLAMAWRKCKERPLLAASVKGRGVMLLDESGDLFEETVIRATQGDADAVVLDWSPMTTAKGNLLAIGWTDGTVMIWSLPDHVSREDAEHHAPFAVSLVRWAPDSERLISADARPTGATDKDSAALAVWKVDDKGRPTNICTYRRPAVGGFTHAVYRTSGRVKKMITSAFAAAECPPFYCGGNLGVICWGNDMGKCTDAISGLGAPLAEMLYDADTDQLFVITKLNMLAQYKLVDNKPTQVSKVKLSMGKEGLQSAVWAAPGQLALASADHVIRVTDHISDNNYALALADVPPEGSLNGHKLVCLAQEAGRGTLAAATRECAVVVYSHAAVAADSPDPEAAWRPSAPVTLPSSPLQLSWAPANAVLAARMSAGLCLLPETVLRRAMDGEWAVLQLAADTLKLEHVTGASFVIDAKMRICGCAMHAGHLAIWSGTHIHVYAYDENSERRVDPSRLASFETRTRAAAIWKDSLYLCIADRIEVTNFQGTVKSSMALLNSEGAPSCLAVAGNAAGAFCVVGTDRGFVKAWDISRREARVQSQGKRLAPAAAGCRIITVSIAADGSRISATVDTQTAEPAKTSTVGLRAKSNAPLPWVRSSALHVYVVDADVEQTHDFGSRLPSGHYWDATETKLLAVETRPDARQRKSEGAELEVVTMFSTADGGLRVRDVISAESELETLISVQVPKFYFARCASAANLPSSDASAERDRDRRSDTDSLPNSPQKRTSSSSSSATSRLASVVMREFEGMKEVDDATRHALVEFSYYLTIGSMDEAHRAVKLIKHASVWENMAKMCVKTKRLDVAEVCLGNMGHARGARAVRETAARCRAEEAEAVGENGDHAESGGGGGGDVLADVCAAMVAIQLGLLDEAEKLYEGCGRYDLLNELLQATGAWERALEVAEAHDRIHLRTTHYAYARQLESAGDLDGALEHYIASGTHKSEVPRMLFDAGQIGKLREYIDGAQEPELFKWWGQYCESSGQFDNALEYYNKAKDKLATVRVLCFHDDLERAAEIVNESEDDAAAFHLARQFEMKERIKEAVFYYQRAHRFNHAVRLAKENNMSSELTMLALQAPPRLMLEAASYFEECNMPEKAVTLYQKSGNTAKALDLCFRCRLFDALRDISDSLSAESDPQLLQRCAEFFLDHGQYEKTVHLFAAAGDASRALDLCVLHNIAITEDLGEKMCPPLGGRGAETAEARNATLQKIAKCCKRQANYHLACKKYTQAGERVKAMKCLLKSGDSDKIIYYAGVSRDRDIYVMAANYLQKLDWHSDANILKHITTFYTKAKAFEQLSSFYDACAQVEIDEYRDYEKAVGALREALNVLNKARVQGKESKVMALQTKVSHVEAFVGARKMVKSDPEQMIALCHELLSQRNVEAAIRVGDVYALMIEWHYSQGQMEAAYTLVERMRERNIILAPYLDSDMVAAICNALGVPVAADAANGADDDDAPEEAIEEDVDDD</sequence>
<evidence type="ECO:0000259" key="7">
    <source>
        <dbReference type="Pfam" id="PF23383"/>
    </source>
</evidence>
<evidence type="ECO:0000256" key="6">
    <source>
        <dbReference type="SAM" id="MobiDB-lite"/>
    </source>
</evidence>
<comment type="subcellular location">
    <subcellularLocation>
        <location evidence="1">Cell projection</location>
        <location evidence="1">Cilium</location>
    </subcellularLocation>
</comment>
<dbReference type="Gene3D" id="1.25.40.470">
    <property type="match status" value="2"/>
</dbReference>
<dbReference type="Pfam" id="PF24760">
    <property type="entry name" value="TPR_IF140_C"/>
    <property type="match status" value="1"/>
</dbReference>
<gene>
    <name evidence="11" type="ORF">PCAR00345_LOCUS13608</name>
</gene>
<dbReference type="PANTHER" id="PTHR15722:SF7">
    <property type="entry name" value="INTRAFLAGELLAR TRANSPORT PROTEIN 140 HOMOLOG"/>
    <property type="match status" value="1"/>
</dbReference>
<evidence type="ECO:0000313" key="11">
    <source>
        <dbReference type="EMBL" id="CAE0760996.1"/>
    </source>
</evidence>
<evidence type="ECO:0000256" key="5">
    <source>
        <dbReference type="ARBA" id="ARBA00023273"/>
    </source>
</evidence>
<feature type="domain" description="IF140/IFT172/WDR19 TPR" evidence="10">
    <location>
        <begin position="786"/>
        <end position="845"/>
    </location>
</feature>
<evidence type="ECO:0000256" key="4">
    <source>
        <dbReference type="ARBA" id="ARBA00023069"/>
    </source>
</evidence>
<feature type="compositionally biased region" description="Low complexity" evidence="6">
    <location>
        <begin position="742"/>
        <end position="752"/>
    </location>
</feature>
<dbReference type="EMBL" id="HBIZ01021527">
    <property type="protein sequence ID" value="CAE0760996.1"/>
    <property type="molecule type" value="Transcribed_RNA"/>
</dbReference>
<dbReference type="Pfam" id="PF23385">
    <property type="entry name" value="Beta-prop_IFT140_2nd"/>
    <property type="match status" value="2"/>
</dbReference>
<dbReference type="GO" id="GO:0030991">
    <property type="term" value="C:intraciliary transport particle A"/>
    <property type="evidence" value="ECO:0007669"/>
    <property type="project" value="TreeGrafter"/>
</dbReference>
<dbReference type="SUPFAM" id="SSF50978">
    <property type="entry name" value="WD40 repeat-like"/>
    <property type="match status" value="1"/>
</dbReference>
<reference evidence="11" key="1">
    <citation type="submission" date="2021-01" db="EMBL/GenBank/DDBJ databases">
        <authorList>
            <person name="Corre E."/>
            <person name="Pelletier E."/>
            <person name="Niang G."/>
            <person name="Scheremetjew M."/>
            <person name="Finn R."/>
            <person name="Kale V."/>
            <person name="Holt S."/>
            <person name="Cochrane G."/>
            <person name="Meng A."/>
            <person name="Brown T."/>
            <person name="Cohen L."/>
        </authorList>
    </citation>
    <scope>NUCLEOTIDE SEQUENCE</scope>
    <source>
        <strain evidence="11">CCMP645</strain>
    </source>
</reference>
<dbReference type="Gene3D" id="2.130.10.10">
    <property type="entry name" value="YVTN repeat-like/Quinoprotein amine dehydrogenase"/>
    <property type="match status" value="1"/>
</dbReference>
<feature type="domain" description="IFT140 first beta-propeller" evidence="7">
    <location>
        <begin position="182"/>
        <end position="397"/>
    </location>
</feature>
<keyword evidence="3" id="KW-0677">Repeat</keyword>
<evidence type="ECO:0000259" key="8">
    <source>
        <dbReference type="Pfam" id="PF23385"/>
    </source>
</evidence>
<name>A0A7S4EYL1_CHRCT</name>
<evidence type="ECO:0000259" key="9">
    <source>
        <dbReference type="Pfam" id="PF24760"/>
    </source>
</evidence>
<dbReference type="PANTHER" id="PTHR15722">
    <property type="entry name" value="IFT140/172-RELATED"/>
    <property type="match status" value="1"/>
</dbReference>
<dbReference type="InterPro" id="IPR056154">
    <property type="entry name" value="Beta-prop_IFT140_1st"/>
</dbReference>
<dbReference type="SUPFAM" id="SSF48452">
    <property type="entry name" value="TPR-like"/>
    <property type="match status" value="1"/>
</dbReference>
<dbReference type="GO" id="GO:0035721">
    <property type="term" value="P:intraciliary retrograde transport"/>
    <property type="evidence" value="ECO:0007669"/>
    <property type="project" value="TreeGrafter"/>
</dbReference>
<feature type="region of interest" description="Disordered" evidence="6">
    <location>
        <begin position="717"/>
        <end position="752"/>
    </location>
</feature>
<keyword evidence="2" id="KW-0853">WD repeat</keyword>